<gene>
    <name evidence="1" type="ORF">SEGD1_267</name>
</gene>
<proteinExistence type="predicted"/>
<organism evidence="1 2">
    <name type="scientific">Enterobacteria phage SEGD1</name>
    <dbReference type="NCBI Taxonomy" id="1805456"/>
    <lineage>
        <taxon>Viruses</taxon>
        <taxon>Duplodnaviria</taxon>
        <taxon>Heunggongvirae</taxon>
        <taxon>Uroviricota</taxon>
        <taxon>Caudoviricetes</taxon>
        <taxon>Chimalliviridae</taxon>
        <taxon>Seoulvirus</taxon>
        <taxon>Seoulvirus SPN3US</taxon>
    </lineage>
</organism>
<accession>A0A142IIX6</accession>
<protein>
    <submittedName>
        <fullName evidence="1">Uncharacterized protein</fullName>
    </submittedName>
</protein>
<sequence>MSELVYDFSAGCYRDTGVKVAVESFGRDPFFDDDTYSTGLYYDYGFGGYVPMGLVVAAEAMKNDRLRKVFDECFKHVVIDRRFAKQIQLHVDNILKREGNVEWLGSNLLGVHTIRFYDSDRNRFFEDVLKVDEDYLFEMIKESGTINTDWAVAGDPYNLSTVYTLHRMMSKFADREIHAAAVSLVTLLQFKFYSSIYYHFFPKPVDMAAADAAYSMLSLKFDIRRLGNWGLHMQERSEYFCSPEYPNYDAVKRFDTPDLVLRFITDLNTRTKQTVKDYYAVLDKVRRDNSRVITQSTRIELDGESIIRDKVGALDIAKQNLFDASYDINNLYKEQLAKVVLELVPKASPAALKTLLAYIASLPLGKKRDEINAIMEDTLSHAFDEIVTSRLNFNDASTVLLRMRSLYQASKSPNPYVLSLRERIEKLAARETHIRHEAALAALRNALLLYFLIRSLQK</sequence>
<reference evidence="1 2" key="1">
    <citation type="submission" date="2016-02" db="EMBL/GenBank/DDBJ databases">
        <title>Complete genome sequence of a polyvalent bacteriophage, SEGD1, simultaneously inhibiting both Salmonella enterica and Escherichia coli O157:H7.</title>
        <authorList>
            <person name="Fan J."/>
            <person name="Ma J."/>
        </authorList>
    </citation>
    <scope>NUCLEOTIDE SEQUENCE [LARGE SCALE GENOMIC DNA]</scope>
</reference>
<evidence type="ECO:0000313" key="1">
    <source>
        <dbReference type="EMBL" id="AMR59914.1"/>
    </source>
</evidence>
<evidence type="ECO:0000313" key="2">
    <source>
        <dbReference type="Proteomes" id="UP000223976"/>
    </source>
</evidence>
<dbReference type="EMBL" id="KU726251">
    <property type="protein sequence ID" value="AMR59914.1"/>
    <property type="molecule type" value="Genomic_DNA"/>
</dbReference>
<dbReference type="Proteomes" id="UP000223976">
    <property type="component" value="Segment"/>
</dbReference>
<name>A0A142IIX6_9CAUD</name>